<dbReference type="CDD" id="cd04186">
    <property type="entry name" value="GT_2_like_c"/>
    <property type="match status" value="1"/>
</dbReference>
<feature type="domain" description="Glycosyltransferase 2-like" evidence="2">
    <location>
        <begin position="7"/>
        <end position="187"/>
    </location>
</feature>
<dbReference type="InterPro" id="IPR029044">
    <property type="entry name" value="Nucleotide-diphossugar_trans"/>
</dbReference>
<dbReference type="InterPro" id="IPR001173">
    <property type="entry name" value="Glyco_trans_2-like"/>
</dbReference>
<feature type="compositionally biased region" description="Low complexity" evidence="1">
    <location>
        <begin position="296"/>
        <end position="309"/>
    </location>
</feature>
<protein>
    <submittedName>
        <fullName evidence="3">Putative glycosyltransferase</fullName>
    </submittedName>
</protein>
<dbReference type="AlphaFoldDB" id="A0A2I2L0R1"/>
<evidence type="ECO:0000313" key="3">
    <source>
        <dbReference type="EMBL" id="SNQ51513.1"/>
    </source>
</evidence>
<evidence type="ECO:0000313" key="4">
    <source>
        <dbReference type="Proteomes" id="UP000234331"/>
    </source>
</evidence>
<feature type="compositionally biased region" description="Low complexity" evidence="1">
    <location>
        <begin position="317"/>
        <end position="356"/>
    </location>
</feature>
<dbReference type="EMBL" id="FZMO01000539">
    <property type="protein sequence ID" value="SNQ51513.1"/>
    <property type="molecule type" value="Genomic_DNA"/>
</dbReference>
<sequence length="356" mass="37018">MEPEIRVVVVTFRSGEIIGDFLDSLAKATTRPYEVVVVDNSPKLDAGTAAVERRPEARLLRPGRNLGYGSAVNRGAAGARAPWLVFSNADIAFVPGALDDLVAAAGRWPGGGAFGPGITNPDGALYPSARDLPSLGRGIGHALLGWCWPTNPWTASYRRERGAPREMTAGWLSGSCQLLRREAFEAVGGFDESYFMFMEDVDLGRRLGLASWSSVYVPAAVVEHLGGHSTKRSSRRMVLAHHRSMFRYLSRQYPGPSRAPLRALLGVGLAARLLVTLAFAKDSAGARATRSARLLPARGRATDDAATGGTTSGGAPGSPATPVSPATPGVTATPGGTAGPGAAVSGTAVSGTAVDS</sequence>
<reference evidence="3 4" key="1">
    <citation type="submission" date="2017-06" db="EMBL/GenBank/DDBJ databases">
        <authorList>
            <person name="Kim H.J."/>
            <person name="Triplett B.A."/>
        </authorList>
    </citation>
    <scope>NUCLEOTIDE SEQUENCE [LARGE SCALE GENOMIC DNA]</scope>
    <source>
        <strain evidence="3">FRACA_ARgP5</strain>
    </source>
</reference>
<dbReference type="PANTHER" id="PTHR43179:SF7">
    <property type="entry name" value="RHAMNOSYLTRANSFERASE WBBL"/>
    <property type="match status" value="1"/>
</dbReference>
<dbReference type="Proteomes" id="UP000234331">
    <property type="component" value="Unassembled WGS sequence"/>
</dbReference>
<dbReference type="PANTHER" id="PTHR43179">
    <property type="entry name" value="RHAMNOSYLTRANSFERASE WBBL"/>
    <property type="match status" value="1"/>
</dbReference>
<proteinExistence type="predicted"/>
<name>A0A2I2L0R1_9ACTN</name>
<accession>A0A2I2L0R1</accession>
<dbReference type="Pfam" id="PF00535">
    <property type="entry name" value="Glycos_transf_2"/>
    <property type="match status" value="1"/>
</dbReference>
<dbReference type="SUPFAM" id="SSF53448">
    <property type="entry name" value="Nucleotide-diphospho-sugar transferases"/>
    <property type="match status" value="1"/>
</dbReference>
<dbReference type="Gene3D" id="3.90.550.10">
    <property type="entry name" value="Spore Coat Polysaccharide Biosynthesis Protein SpsA, Chain A"/>
    <property type="match status" value="1"/>
</dbReference>
<gene>
    <name evidence="3" type="ORF">FRACA_720014</name>
</gene>
<evidence type="ECO:0000259" key="2">
    <source>
        <dbReference type="Pfam" id="PF00535"/>
    </source>
</evidence>
<keyword evidence="3" id="KW-0808">Transferase</keyword>
<organism evidence="3 4">
    <name type="scientific">Frankia canadensis</name>
    <dbReference type="NCBI Taxonomy" id="1836972"/>
    <lineage>
        <taxon>Bacteria</taxon>
        <taxon>Bacillati</taxon>
        <taxon>Actinomycetota</taxon>
        <taxon>Actinomycetes</taxon>
        <taxon>Frankiales</taxon>
        <taxon>Frankiaceae</taxon>
        <taxon>Frankia</taxon>
    </lineage>
</organism>
<dbReference type="GO" id="GO:0016740">
    <property type="term" value="F:transferase activity"/>
    <property type="evidence" value="ECO:0007669"/>
    <property type="project" value="UniProtKB-KW"/>
</dbReference>
<feature type="region of interest" description="Disordered" evidence="1">
    <location>
        <begin position="290"/>
        <end position="356"/>
    </location>
</feature>
<keyword evidence="4" id="KW-1185">Reference proteome</keyword>
<evidence type="ECO:0000256" key="1">
    <source>
        <dbReference type="SAM" id="MobiDB-lite"/>
    </source>
</evidence>